<proteinExistence type="predicted"/>
<evidence type="ECO:0008006" key="3">
    <source>
        <dbReference type="Google" id="ProtNLM"/>
    </source>
</evidence>
<evidence type="ECO:0000313" key="1">
    <source>
        <dbReference type="EMBL" id="EGZ44839.1"/>
    </source>
</evidence>
<comment type="caution">
    <text evidence="1">The sequence shown here is derived from an EMBL/GenBank/DDBJ whole genome shotgun (WGS) entry which is preliminary data.</text>
</comment>
<dbReference type="HOGENOM" id="CLU_095998_1_0_4"/>
<dbReference type="RefSeq" id="WP_009117095.1">
    <property type="nucleotide sequence ID" value="NZ_JH165159.1"/>
</dbReference>
<reference evidence="1 2" key="1">
    <citation type="submission" date="2011-06" db="EMBL/GenBank/DDBJ databases">
        <authorList>
            <person name="Muzny D."/>
            <person name="Qin X."/>
            <person name="Deng J."/>
            <person name="Jiang H."/>
            <person name="Liu Y."/>
            <person name="Qu J."/>
            <person name="Song X.-Z."/>
            <person name="Zhang L."/>
            <person name="Thornton R."/>
            <person name="Coyle M."/>
            <person name="Francisco L."/>
            <person name="Jackson L."/>
            <person name="Javaid M."/>
            <person name="Korchina V."/>
            <person name="Kovar C."/>
            <person name="Mata R."/>
            <person name="Mathew T."/>
            <person name="Ngo R."/>
            <person name="Nguyen L."/>
            <person name="Nguyen N."/>
            <person name="Okwuonu G."/>
            <person name="Ongeri F."/>
            <person name="Pham C."/>
            <person name="Simmons D."/>
            <person name="Wilczek-Boney K."/>
            <person name="Hale W."/>
            <person name="Jakkamsetti A."/>
            <person name="Pham P."/>
            <person name="Ruth R."/>
            <person name="San Lucas F."/>
            <person name="Warren J."/>
            <person name="Zhang J."/>
            <person name="Zhao Z."/>
            <person name="Zhou C."/>
            <person name="Zhu D."/>
            <person name="Lee S."/>
            <person name="Bess C."/>
            <person name="Blankenburg K."/>
            <person name="Forbes L."/>
            <person name="Fu Q."/>
            <person name="Gubbala S."/>
            <person name="Hirani K."/>
            <person name="Jayaseelan J.C."/>
            <person name="Lara F."/>
            <person name="Munidasa M."/>
            <person name="Palculict T."/>
            <person name="Patil S."/>
            <person name="Pu L.-L."/>
            <person name="Saada N."/>
            <person name="Tang L."/>
            <person name="Weissenberger G."/>
            <person name="Zhu Y."/>
            <person name="Hemphill L."/>
            <person name="Shang Y."/>
            <person name="Youmans B."/>
            <person name="Ayvaz T."/>
            <person name="Ross M."/>
            <person name="Santibanez J."/>
            <person name="Aqrawi P."/>
            <person name="Gross S."/>
            <person name="Joshi V."/>
            <person name="Fowler G."/>
            <person name="Nazareth L."/>
            <person name="Reid J."/>
            <person name="Worley K."/>
            <person name="Petrosino J."/>
            <person name="Highlander S."/>
            <person name="Gibbs R."/>
        </authorList>
    </citation>
    <scope>NUCLEOTIDE SEQUENCE [LARGE SCALE GENOMIC DNA]</scope>
    <source>
        <strain evidence="1 2">9715</strain>
    </source>
</reference>
<dbReference type="EMBL" id="AGAZ01000065">
    <property type="protein sequence ID" value="EGZ44839.1"/>
    <property type="molecule type" value="Genomic_DNA"/>
</dbReference>
<evidence type="ECO:0000313" key="2">
    <source>
        <dbReference type="Proteomes" id="UP000005336"/>
    </source>
</evidence>
<name>G4CS94_9NEIS</name>
<dbReference type="PATRIC" id="fig|1030841.3.peg.1946"/>
<organism evidence="1 2">
    <name type="scientific">Neisseria wadsworthii 9715</name>
    <dbReference type="NCBI Taxonomy" id="1030841"/>
    <lineage>
        <taxon>Bacteria</taxon>
        <taxon>Pseudomonadati</taxon>
        <taxon>Pseudomonadota</taxon>
        <taxon>Betaproteobacteria</taxon>
        <taxon>Neisseriales</taxon>
        <taxon>Neisseriaceae</taxon>
        <taxon>Neisseria</taxon>
    </lineage>
</organism>
<dbReference type="Proteomes" id="UP000005336">
    <property type="component" value="Unassembled WGS sequence"/>
</dbReference>
<accession>G4CS94</accession>
<gene>
    <name evidence="1" type="ORF">HMPREF9370_1954</name>
</gene>
<keyword evidence="2" id="KW-1185">Reference proteome</keyword>
<dbReference type="AlphaFoldDB" id="G4CS94"/>
<dbReference type="STRING" id="1030841.HMPREF9370_1954"/>
<sequence length="168" mass="19885">MFRLPWLVYKIWKSKQKKLVVRGLTDNEVTLAKSVYGELIDYDKVTIINCPYLPWQPPGTFMAPNGCIFVNPEHYQNDYAAQNLNYQGIFIHEMAHVLQYQKGVNVLCLGAVLQTAYYLSFKRYNPYKYVLQKEKSFFQYNIEQQGDIARDIFFKRIPNILLEPEKER</sequence>
<protein>
    <recommendedName>
        <fullName evidence="3">Zinc protease</fullName>
    </recommendedName>
</protein>